<dbReference type="InterPro" id="IPR008978">
    <property type="entry name" value="HSP20-like_chaperone"/>
</dbReference>
<dbReference type="InterPro" id="IPR041442">
    <property type="entry name" value="PIH1D1/2/3_CS-like"/>
</dbReference>
<sequence length="190" mass="21167">MELYGESGITALANLLTPNTADSDSDEDTKPGGITKLGPGDIGPKQSTQPAESQLKTVKKEGKDIWEEEEVQEGAEYDDIHDTRPQPQYEIIYKQAVTSEDMFLGMGNKTPATSSCEDMVVKVMLPDTKYPDVNLNVTNKYLDCRTPRLRLGLHLPHPVDAKNGKAQWDGDKGVLTITLRMTRDYDDFNF</sequence>
<dbReference type="CDD" id="cd00298">
    <property type="entry name" value="ACD_sHsps_p23-like"/>
    <property type="match status" value="1"/>
</dbReference>
<dbReference type="PANTHER" id="PTHR21083">
    <property type="entry name" value="TWISTER"/>
    <property type="match status" value="1"/>
</dbReference>
<dbReference type="PANTHER" id="PTHR21083:SF0">
    <property type="entry name" value="DYNEIN AXONEMAL ASSEMBLY FACTOR 6"/>
    <property type="match status" value="1"/>
</dbReference>
<dbReference type="Proteomes" id="UP000085678">
    <property type="component" value="Unplaced"/>
</dbReference>
<dbReference type="KEGG" id="lak:106155794"/>
<evidence type="ECO:0000313" key="4">
    <source>
        <dbReference type="Proteomes" id="UP000085678"/>
    </source>
</evidence>
<accession>A0A1S3HJE2</accession>
<reference evidence="5" key="1">
    <citation type="submission" date="2025-08" db="UniProtKB">
        <authorList>
            <consortium name="RefSeq"/>
        </authorList>
    </citation>
    <scope>IDENTIFICATION</scope>
    <source>
        <tissue evidence="5">Gonads</tissue>
    </source>
</reference>
<dbReference type="STRING" id="7574.A0A1S3HJE2"/>
<dbReference type="FunCoup" id="A0A1S3HJE2">
    <property type="interactions" value="15"/>
</dbReference>
<dbReference type="AlphaFoldDB" id="A0A1S3HJE2"/>
<dbReference type="GO" id="GO:0051087">
    <property type="term" value="F:protein-folding chaperone binding"/>
    <property type="evidence" value="ECO:0007669"/>
    <property type="project" value="InterPro"/>
</dbReference>
<evidence type="ECO:0000259" key="3">
    <source>
        <dbReference type="Pfam" id="PF18201"/>
    </source>
</evidence>
<proteinExistence type="inferred from homology"/>
<feature type="region of interest" description="Disordered" evidence="2">
    <location>
        <begin position="15"/>
        <end position="65"/>
    </location>
</feature>
<dbReference type="GO" id="GO:0070286">
    <property type="term" value="P:axonemal dynein complex assembly"/>
    <property type="evidence" value="ECO:0007669"/>
    <property type="project" value="InterPro"/>
</dbReference>
<feature type="compositionally biased region" description="Polar residues" evidence="2">
    <location>
        <begin position="45"/>
        <end position="56"/>
    </location>
</feature>
<feature type="domain" description="PIH1D1/2/3 CS-like" evidence="3">
    <location>
        <begin position="86"/>
        <end position="180"/>
    </location>
</feature>
<gene>
    <name evidence="5" type="primary">LOC106155794</name>
</gene>
<dbReference type="GO" id="GO:0005737">
    <property type="term" value="C:cytoplasm"/>
    <property type="evidence" value="ECO:0007669"/>
    <property type="project" value="TreeGrafter"/>
</dbReference>
<dbReference type="OrthoDB" id="25887at2759"/>
<dbReference type="SUPFAM" id="SSF49764">
    <property type="entry name" value="HSP20-like chaperones"/>
    <property type="match status" value="1"/>
</dbReference>
<dbReference type="Pfam" id="PF18201">
    <property type="entry name" value="PIH1_CS"/>
    <property type="match status" value="1"/>
</dbReference>
<comment type="similarity">
    <text evidence="1">Belongs to the PIH1 family.</text>
</comment>
<name>A0A1S3HJE2_LINAN</name>
<dbReference type="GeneID" id="106155794"/>
<organism evidence="4 5">
    <name type="scientific">Lingula anatina</name>
    <name type="common">Brachiopod</name>
    <name type="synonym">Lingula unguis</name>
    <dbReference type="NCBI Taxonomy" id="7574"/>
    <lineage>
        <taxon>Eukaryota</taxon>
        <taxon>Metazoa</taxon>
        <taxon>Spiralia</taxon>
        <taxon>Lophotrochozoa</taxon>
        <taxon>Brachiopoda</taxon>
        <taxon>Linguliformea</taxon>
        <taxon>Lingulata</taxon>
        <taxon>Lingulida</taxon>
        <taxon>Linguloidea</taxon>
        <taxon>Lingulidae</taxon>
        <taxon>Lingula</taxon>
    </lineage>
</organism>
<dbReference type="GO" id="GO:0045505">
    <property type="term" value="F:dynein intermediate chain binding"/>
    <property type="evidence" value="ECO:0007669"/>
    <property type="project" value="TreeGrafter"/>
</dbReference>
<dbReference type="RefSeq" id="XP_013386250.1">
    <property type="nucleotide sequence ID" value="XM_013530796.1"/>
</dbReference>
<protein>
    <submittedName>
        <fullName evidence="5">Protein PIH1D3</fullName>
    </submittedName>
</protein>
<keyword evidence="4" id="KW-1185">Reference proteome</keyword>
<dbReference type="OMA" id="ESMVVHK"/>
<evidence type="ECO:0000256" key="1">
    <source>
        <dbReference type="ARBA" id="ARBA00008511"/>
    </source>
</evidence>
<evidence type="ECO:0000256" key="2">
    <source>
        <dbReference type="SAM" id="MobiDB-lite"/>
    </source>
</evidence>
<evidence type="ECO:0000313" key="5">
    <source>
        <dbReference type="RefSeq" id="XP_013386250.1"/>
    </source>
</evidence>
<dbReference type="InParanoid" id="A0A1S3HJE2"/>
<dbReference type="InterPro" id="IPR026697">
    <property type="entry name" value="DNAAF6"/>
</dbReference>